<dbReference type="OrthoDB" id="1517790at2759"/>
<keyword evidence="3" id="KW-1185">Reference proteome</keyword>
<reference evidence="2" key="1">
    <citation type="journal article" date="2021" name="Nat. Commun.">
        <title>Genetic determinants of endophytism in the Arabidopsis root mycobiome.</title>
        <authorList>
            <person name="Mesny F."/>
            <person name="Miyauchi S."/>
            <person name="Thiergart T."/>
            <person name="Pickel B."/>
            <person name="Atanasova L."/>
            <person name="Karlsson M."/>
            <person name="Huettel B."/>
            <person name="Barry K.W."/>
            <person name="Haridas S."/>
            <person name="Chen C."/>
            <person name="Bauer D."/>
            <person name="Andreopoulos W."/>
            <person name="Pangilinan J."/>
            <person name="LaButti K."/>
            <person name="Riley R."/>
            <person name="Lipzen A."/>
            <person name="Clum A."/>
            <person name="Drula E."/>
            <person name="Henrissat B."/>
            <person name="Kohler A."/>
            <person name="Grigoriev I.V."/>
            <person name="Martin F.M."/>
            <person name="Hacquard S."/>
        </authorList>
    </citation>
    <scope>NUCLEOTIDE SEQUENCE</scope>
    <source>
        <strain evidence="2">MPI-SDFR-AT-0120</strain>
    </source>
</reference>
<evidence type="ECO:0000256" key="1">
    <source>
        <dbReference type="SAM" id="MobiDB-lite"/>
    </source>
</evidence>
<name>A0A8K0RFE5_9PLEO</name>
<proteinExistence type="predicted"/>
<dbReference type="Gene3D" id="3.30.56.110">
    <property type="entry name" value="Protein of unknown function DUF2237"/>
    <property type="match status" value="1"/>
</dbReference>
<dbReference type="Pfam" id="PF09996">
    <property type="entry name" value="DUF2237"/>
    <property type="match status" value="1"/>
</dbReference>
<comment type="caution">
    <text evidence="2">The sequence shown here is derived from an EMBL/GenBank/DDBJ whole genome shotgun (WGS) entry which is preliminary data.</text>
</comment>
<accession>A0A8K0RFE5</accession>
<evidence type="ECO:0000313" key="3">
    <source>
        <dbReference type="Proteomes" id="UP000813461"/>
    </source>
</evidence>
<dbReference type="EMBL" id="JAGMVJ010000004">
    <property type="protein sequence ID" value="KAH7091553.1"/>
    <property type="molecule type" value="Genomic_DNA"/>
</dbReference>
<feature type="region of interest" description="Disordered" evidence="1">
    <location>
        <begin position="130"/>
        <end position="162"/>
    </location>
</feature>
<evidence type="ECO:0000313" key="2">
    <source>
        <dbReference type="EMBL" id="KAH7091553.1"/>
    </source>
</evidence>
<organism evidence="2 3">
    <name type="scientific">Paraphoma chrysanthemicola</name>
    <dbReference type="NCBI Taxonomy" id="798071"/>
    <lineage>
        <taxon>Eukaryota</taxon>
        <taxon>Fungi</taxon>
        <taxon>Dikarya</taxon>
        <taxon>Ascomycota</taxon>
        <taxon>Pezizomycotina</taxon>
        <taxon>Dothideomycetes</taxon>
        <taxon>Pleosporomycetidae</taxon>
        <taxon>Pleosporales</taxon>
        <taxon>Pleosporineae</taxon>
        <taxon>Phaeosphaeriaceae</taxon>
        <taxon>Paraphoma</taxon>
    </lineage>
</organism>
<dbReference type="AlphaFoldDB" id="A0A8K0RFE5"/>
<gene>
    <name evidence="2" type="ORF">FB567DRAFT_626069</name>
</gene>
<protein>
    <submittedName>
        <fullName evidence="2">Uncharacterized protein</fullName>
    </submittedName>
</protein>
<dbReference type="InterPro" id="IPR018714">
    <property type="entry name" value="DUF2237"/>
</dbReference>
<dbReference type="PANTHER" id="PTHR37466:SF1">
    <property type="entry name" value="SLR1628 PROTEIN"/>
    <property type="match status" value="1"/>
</dbReference>
<sequence>MSMKNEQGSMDVKQKNVLQKPLHKHSAEPTAPPNLPSTLHAGFCNPTNPIAAILTSAFLDFSASNGTDLRKAGVKEGGKYCIDIGDWKSAAEGGKAGGDNGVPKVKLESTHVDALKSVDLGLLKRFAAEQERAGEHGAARPDDGTKGWIRESKEIGGKEPRA</sequence>
<dbReference type="PANTHER" id="PTHR37466">
    <property type="entry name" value="SLR1628 PROTEIN"/>
    <property type="match status" value="1"/>
</dbReference>
<dbReference type="Proteomes" id="UP000813461">
    <property type="component" value="Unassembled WGS sequence"/>
</dbReference>